<comment type="subcellular location">
    <subcellularLocation>
        <location evidence="1">Cell envelope</location>
    </subcellularLocation>
</comment>
<evidence type="ECO:0000256" key="3">
    <source>
        <dbReference type="ARBA" id="ARBA00022729"/>
    </source>
</evidence>
<dbReference type="SUPFAM" id="SSF53822">
    <property type="entry name" value="Periplasmic binding protein-like I"/>
    <property type="match status" value="1"/>
</dbReference>
<evidence type="ECO:0000256" key="2">
    <source>
        <dbReference type="ARBA" id="ARBA00007639"/>
    </source>
</evidence>
<proteinExistence type="inferred from homology"/>
<evidence type="ECO:0000313" key="6">
    <source>
        <dbReference type="EMBL" id="KGF54721.1"/>
    </source>
</evidence>
<dbReference type="Gene3D" id="3.40.50.2300">
    <property type="match status" value="2"/>
</dbReference>
<dbReference type="AlphaFoldDB" id="A0A096B6W7"/>
<dbReference type="PANTHER" id="PTHR46847">
    <property type="entry name" value="D-ALLOSE-BINDING PERIPLASMIC PROTEIN-RELATED"/>
    <property type="match status" value="1"/>
</dbReference>
<accession>A0A096B6W7</accession>
<keyword evidence="7" id="KW-1185">Reference proteome</keyword>
<evidence type="ECO:0000313" key="7">
    <source>
        <dbReference type="Proteomes" id="UP000029585"/>
    </source>
</evidence>
<evidence type="ECO:0000256" key="1">
    <source>
        <dbReference type="ARBA" id="ARBA00004196"/>
    </source>
</evidence>
<dbReference type="Pfam" id="PF13407">
    <property type="entry name" value="Peripla_BP_4"/>
    <property type="match status" value="1"/>
</dbReference>
<dbReference type="PROSITE" id="PS51257">
    <property type="entry name" value="PROKAR_LIPOPROTEIN"/>
    <property type="match status" value="1"/>
</dbReference>
<feature type="signal peptide" evidence="4">
    <location>
        <begin position="1"/>
        <end position="18"/>
    </location>
</feature>
<dbReference type="InterPro" id="IPR025997">
    <property type="entry name" value="SBP_2_dom"/>
</dbReference>
<gene>
    <name evidence="6" type="ORF">HMPREF9460_02605</name>
</gene>
<dbReference type="EMBL" id="ADLO01000081">
    <property type="protein sequence ID" value="KGF54721.1"/>
    <property type="molecule type" value="Genomic_DNA"/>
</dbReference>
<dbReference type="Proteomes" id="UP000029585">
    <property type="component" value="Unassembled WGS sequence"/>
</dbReference>
<evidence type="ECO:0000256" key="4">
    <source>
        <dbReference type="SAM" id="SignalP"/>
    </source>
</evidence>
<dbReference type="GO" id="GO:0030246">
    <property type="term" value="F:carbohydrate binding"/>
    <property type="evidence" value="ECO:0007669"/>
    <property type="project" value="UniProtKB-ARBA"/>
</dbReference>
<evidence type="ECO:0000259" key="5">
    <source>
        <dbReference type="Pfam" id="PF13407"/>
    </source>
</evidence>
<dbReference type="InterPro" id="IPR028082">
    <property type="entry name" value="Peripla_BP_I"/>
</dbReference>
<sequence length="387" mass="40842">MKRILALVLGLAMLSALASGCAPTGESGGGQSSPAVNTGSNTSYTIATNNFGAGVYPLDTNAAYEQNAADALGVTLNVTNNEFTADKSITQLQNQLASAPDGVAFLGISETLFPVAAQYCKNAETPYVFFACAPKDEDVATFEQDEYYVGTVVYSPQGEGAGIAELALADGCKTAVISAGASGDYAHDRRIIGFTEAFEAGGGEVLFVSHSADPSEGVQKTNDLLTAYPDVDCVYACGNDYVAPAADVVKSRGLEGCKIYGADISPNICQLIMDGEVEACSGGVFASCGVAITLLVNYLDGNVIKDSEGKAPYFDSLELFTVTSDNAEDFYKFLSDEALSTHTISDEEYQNLLVRNNAEVNYDYYVDFMANYAENVYAKVEANANRA</sequence>
<dbReference type="PANTHER" id="PTHR46847:SF1">
    <property type="entry name" value="D-ALLOSE-BINDING PERIPLASMIC PROTEIN-RELATED"/>
    <property type="match status" value="1"/>
</dbReference>
<comment type="similarity">
    <text evidence="2">Belongs to the bacterial solute-binding protein 2 family.</text>
</comment>
<protein>
    <recommendedName>
        <fullName evidence="5">Periplasmic binding protein domain-containing protein</fullName>
    </recommendedName>
</protein>
<keyword evidence="3 4" id="KW-0732">Signal</keyword>
<feature type="domain" description="Periplasmic binding protein" evidence="5">
    <location>
        <begin position="66"/>
        <end position="301"/>
    </location>
</feature>
<comment type="caution">
    <text evidence="6">The sequence shown here is derived from an EMBL/GenBank/DDBJ whole genome shotgun (WGS) entry which is preliminary data.</text>
</comment>
<dbReference type="eggNOG" id="COG1879">
    <property type="taxonomic scope" value="Bacteria"/>
</dbReference>
<organism evidence="6 7">
    <name type="scientific">Flavonifractor plautii 1_3_50AFAA</name>
    <dbReference type="NCBI Taxonomy" id="742738"/>
    <lineage>
        <taxon>Bacteria</taxon>
        <taxon>Bacillati</taxon>
        <taxon>Bacillota</taxon>
        <taxon>Clostridia</taxon>
        <taxon>Eubacteriales</taxon>
        <taxon>Oscillospiraceae</taxon>
        <taxon>Flavonifractor</taxon>
    </lineage>
</organism>
<dbReference type="CDD" id="cd01536">
    <property type="entry name" value="PBP1_ABC_sugar_binding-like"/>
    <property type="match status" value="1"/>
</dbReference>
<dbReference type="HOGENOM" id="CLU_735095_0_0_9"/>
<dbReference type="RefSeq" id="WP_044941807.1">
    <property type="nucleotide sequence ID" value="NZ_KN174164.1"/>
</dbReference>
<feature type="chain" id="PRO_5039602928" description="Periplasmic binding protein domain-containing protein" evidence="4">
    <location>
        <begin position="19"/>
        <end position="387"/>
    </location>
</feature>
<name>A0A096B6W7_FLAPL</name>
<reference evidence="6 7" key="1">
    <citation type="submission" date="2011-08" db="EMBL/GenBank/DDBJ databases">
        <title>The Genome Sequence of Clostridium orbiscindens 1_3_50AFAA.</title>
        <authorList>
            <consortium name="The Broad Institute Genome Sequencing Platform"/>
            <person name="Earl A."/>
            <person name="Ward D."/>
            <person name="Feldgarden M."/>
            <person name="Gevers D."/>
            <person name="Daigneault M."/>
            <person name="Strauss J."/>
            <person name="Allen-Vercoe E."/>
            <person name="Young S.K."/>
            <person name="Zeng Q."/>
            <person name="Gargeya S."/>
            <person name="Fitzgerald M."/>
            <person name="Haas B."/>
            <person name="Abouelleil A."/>
            <person name="Alvarado L."/>
            <person name="Arachchi H.M."/>
            <person name="Berlin A."/>
            <person name="Brown A."/>
            <person name="Chapman S.B."/>
            <person name="Chen Z."/>
            <person name="Dunbar C."/>
            <person name="Freedman E."/>
            <person name="Gearin G."/>
            <person name="Gellesch M."/>
            <person name="Goldberg J."/>
            <person name="Griggs A."/>
            <person name="Gujja S."/>
            <person name="Heiman D."/>
            <person name="Howarth C."/>
            <person name="Larson L."/>
            <person name="Lui A."/>
            <person name="MacDonald P.J.P."/>
            <person name="Montmayeur A."/>
            <person name="Murphy C."/>
            <person name="Neiman D."/>
            <person name="Pearson M."/>
            <person name="Priest M."/>
            <person name="Roberts A."/>
            <person name="Saif S."/>
            <person name="Shea T."/>
            <person name="Shenoy N."/>
            <person name="Sisk P."/>
            <person name="Stolte C."/>
            <person name="Sykes S."/>
            <person name="Wortman J."/>
            <person name="Nusbaum C."/>
            <person name="Birren B."/>
        </authorList>
    </citation>
    <scope>NUCLEOTIDE SEQUENCE [LARGE SCALE GENOMIC DNA]</scope>
    <source>
        <strain evidence="6 7">1_3_50AFAA</strain>
    </source>
</reference>
<dbReference type="GO" id="GO:0030313">
    <property type="term" value="C:cell envelope"/>
    <property type="evidence" value="ECO:0007669"/>
    <property type="project" value="UniProtKB-SubCell"/>
</dbReference>
<dbReference type="PATRIC" id="fig|742738.3.peg.2672"/>